<dbReference type="PRINTS" id="PR00935">
    <property type="entry name" value="BAND41"/>
</dbReference>
<dbReference type="SUPFAM" id="SSF54236">
    <property type="entry name" value="Ubiquitin-like"/>
    <property type="match status" value="1"/>
</dbReference>
<dbReference type="GO" id="GO:0005198">
    <property type="term" value="F:structural molecule activity"/>
    <property type="evidence" value="ECO:0007669"/>
    <property type="project" value="InterPro"/>
</dbReference>
<evidence type="ECO:0000256" key="10">
    <source>
        <dbReference type="ARBA" id="ARBA00054563"/>
    </source>
</evidence>
<evidence type="ECO:0000256" key="9">
    <source>
        <dbReference type="ARBA" id="ARBA00032586"/>
    </source>
</evidence>
<dbReference type="Gene3D" id="2.30.29.30">
    <property type="entry name" value="Pleckstrin-homology domain (PH domain)/Phosphotyrosine-binding domain (PTB)"/>
    <property type="match status" value="1"/>
</dbReference>
<dbReference type="InterPro" id="IPR035963">
    <property type="entry name" value="FERM_2"/>
</dbReference>
<dbReference type="PRINTS" id="PR00661">
    <property type="entry name" value="ERMFAMILY"/>
</dbReference>
<dbReference type="GO" id="GO:0005886">
    <property type="term" value="C:plasma membrane"/>
    <property type="evidence" value="ECO:0007669"/>
    <property type="project" value="TreeGrafter"/>
</dbReference>
<dbReference type="InterPro" id="IPR000798">
    <property type="entry name" value="Ez/rad/moesin-like"/>
</dbReference>
<dbReference type="InterPro" id="IPR019749">
    <property type="entry name" value="Band_41_domain"/>
</dbReference>
<evidence type="ECO:0000313" key="14">
    <source>
        <dbReference type="Proteomes" id="UP000694851"/>
    </source>
</evidence>
<keyword evidence="14" id="KW-1185">Reference proteome</keyword>
<dbReference type="PANTHER" id="PTHR23280">
    <property type="entry name" value="4.1 G PROTEIN"/>
    <property type="match status" value="1"/>
</dbReference>
<dbReference type="Pfam" id="PF08736">
    <property type="entry name" value="FA"/>
    <property type="match status" value="1"/>
</dbReference>
<organism evidence="14 15">
    <name type="scientific">Hipposideros armiger</name>
    <name type="common">Great Himalayan leaf-nosed bat</name>
    <dbReference type="NCBI Taxonomy" id="186990"/>
    <lineage>
        <taxon>Eukaryota</taxon>
        <taxon>Metazoa</taxon>
        <taxon>Chordata</taxon>
        <taxon>Craniata</taxon>
        <taxon>Vertebrata</taxon>
        <taxon>Euteleostomi</taxon>
        <taxon>Mammalia</taxon>
        <taxon>Eutheria</taxon>
        <taxon>Laurasiatheria</taxon>
        <taxon>Chiroptera</taxon>
        <taxon>Yinpterochiroptera</taxon>
        <taxon>Rhinolophoidea</taxon>
        <taxon>Hipposideridae</taxon>
        <taxon>Hipposideros</taxon>
    </lineage>
</organism>
<dbReference type="Gene3D" id="3.10.20.90">
    <property type="entry name" value="Phosphatidylinositol 3-kinase Catalytic Subunit, Chain A, domain 1"/>
    <property type="match status" value="1"/>
</dbReference>
<evidence type="ECO:0000256" key="11">
    <source>
        <dbReference type="ARBA" id="ARBA00078357"/>
    </source>
</evidence>
<evidence type="ECO:0000259" key="13">
    <source>
        <dbReference type="PROSITE" id="PS50057"/>
    </source>
</evidence>
<dbReference type="GO" id="GO:0031032">
    <property type="term" value="P:actomyosin structure organization"/>
    <property type="evidence" value="ECO:0007669"/>
    <property type="project" value="TreeGrafter"/>
</dbReference>
<dbReference type="InterPro" id="IPR019748">
    <property type="entry name" value="FERM_central"/>
</dbReference>
<evidence type="ECO:0000256" key="1">
    <source>
        <dbReference type="ARBA" id="ARBA00004245"/>
    </source>
</evidence>
<evidence type="ECO:0000256" key="3">
    <source>
        <dbReference type="ARBA" id="ARBA00022490"/>
    </source>
</evidence>
<dbReference type="FunFam" id="1.20.80.10:FF:000001">
    <property type="entry name" value="Erythrocyte membrane protein band 4.1"/>
    <property type="match status" value="1"/>
</dbReference>
<dbReference type="GO" id="GO:0005938">
    <property type="term" value="C:cell cortex"/>
    <property type="evidence" value="ECO:0007669"/>
    <property type="project" value="UniProtKB-SubCell"/>
</dbReference>
<proteinExistence type="predicted"/>
<dbReference type="InterPro" id="IPR018980">
    <property type="entry name" value="FERM_PH-like_C"/>
</dbReference>
<feature type="compositionally biased region" description="Basic and acidic residues" evidence="12">
    <location>
        <begin position="111"/>
        <end position="134"/>
    </location>
</feature>
<evidence type="ECO:0000256" key="8">
    <source>
        <dbReference type="ARBA" id="ARBA00030419"/>
    </source>
</evidence>
<dbReference type="SUPFAM" id="SSF50729">
    <property type="entry name" value="PH domain-like"/>
    <property type="match status" value="1"/>
</dbReference>
<evidence type="ECO:0000256" key="5">
    <source>
        <dbReference type="ARBA" id="ARBA00023203"/>
    </source>
</evidence>
<keyword evidence="4" id="KW-0597">Phosphoprotein</keyword>
<evidence type="ECO:0000256" key="12">
    <source>
        <dbReference type="SAM" id="MobiDB-lite"/>
    </source>
</evidence>
<dbReference type="InterPro" id="IPR000299">
    <property type="entry name" value="FERM_domain"/>
</dbReference>
<name>A0A8B7T3A9_HIPAR</name>
<dbReference type="CTD" id="2037"/>
<dbReference type="GO" id="GO:0003779">
    <property type="term" value="F:actin binding"/>
    <property type="evidence" value="ECO:0007669"/>
    <property type="project" value="UniProtKB-KW"/>
</dbReference>
<dbReference type="InterPro" id="IPR014352">
    <property type="entry name" value="FERM/acyl-CoA-bd_prot_sf"/>
</dbReference>
<feature type="compositionally biased region" description="Basic and acidic residues" evidence="12">
    <location>
        <begin position="161"/>
        <end position="201"/>
    </location>
</feature>
<dbReference type="SMART" id="SM01196">
    <property type="entry name" value="FERM_C"/>
    <property type="match status" value="1"/>
</dbReference>
<dbReference type="SUPFAM" id="SSF47031">
    <property type="entry name" value="Second domain of FERM"/>
    <property type="match status" value="1"/>
</dbReference>
<dbReference type="Proteomes" id="UP000694851">
    <property type="component" value="Unplaced"/>
</dbReference>
<keyword evidence="5" id="KW-0009">Actin-binding</keyword>
<sequence>MTTEVGSVSEVKKEPDQLGADAPKEKPEEVAENQQNQPSDPEEEKGSQPAPPADRQSSPRRRKREKDPSESRGISRFIPPWLKKQKSYNLVVAKDGGDKKEPAQAVVEEQVLDKEESLPEEERQAKGDAEETTQRKQQVIKVDGKEEEPSVIGPETQPAEAARKETEEEKVREIQEDKSEEAAKRETKEVQTNELKGEKASQKTTKKTKTVPCKVTLLDGTEYSCDLEKRAKGQVLFDEVCEHLNLLEKDYFGLLFQESPEQKNWLDPAKEIKRQLRNLPWLFIFNVKFYPPDPSQLTEDITRYFLCLQLRQDIASGRLPCSFVTHALLGSYTLQAELGDYDPEEHASHDLSDFQFAPIQTKELEEKVVELHKTHRGLSPAQADSQFLENAKRLSMYGVDLHHAKDSEGVDIKLGVCANGLLIYKDRLRINRFAWPKILKISYKRSNFYIKVRPAELEQFESTIGFKLPNHRAAKRLWKVCVEHHTFYRLVSPEQPPKAKFLTLGSKFRYSGRTQAQTRQASTLIDRPAPHFERTSSKRASRSLDGAPIGVVDQSLMKDFPGPAGEVSAYGRGVLSTALIQDGDSRRDIRSPTKAPHMQLLEGKIDGGAGGDSGTLLTAQTITAESVSTTTTTHITKTVKGGISETRIEKRIVITGDADIDHDQALAQAIREAREQHPDMSVTRVVVHKETELEEGEE</sequence>
<reference evidence="15" key="1">
    <citation type="submission" date="2025-08" db="UniProtKB">
        <authorList>
            <consortium name="RefSeq"/>
        </authorList>
    </citation>
    <scope>IDENTIFICATION</scope>
    <source>
        <tissue evidence="15">Muscle</tissue>
    </source>
</reference>
<protein>
    <recommendedName>
        <fullName evidence="7">Protein 4.1</fullName>
    </recommendedName>
    <alternativeName>
        <fullName evidence="11">4.1R</fullName>
    </alternativeName>
    <alternativeName>
        <fullName evidence="8">Band 4.1</fullName>
    </alternativeName>
    <alternativeName>
        <fullName evidence="9">Erythrocyte membrane protein band 4.1</fullName>
    </alternativeName>
</protein>
<dbReference type="PROSITE" id="PS50057">
    <property type="entry name" value="FERM_3"/>
    <property type="match status" value="1"/>
</dbReference>
<evidence type="ECO:0000256" key="6">
    <source>
        <dbReference type="ARBA" id="ARBA00023212"/>
    </source>
</evidence>
<dbReference type="FunFam" id="2.30.29.30:FF:000001">
    <property type="entry name" value="Erythrocyte membrane protein band 4.1"/>
    <property type="match status" value="1"/>
</dbReference>
<dbReference type="PANTHER" id="PTHR23280:SF17">
    <property type="entry name" value="BAND 4.1-LIKE PROTEIN 2"/>
    <property type="match status" value="1"/>
</dbReference>
<dbReference type="InterPro" id="IPR018979">
    <property type="entry name" value="FERM_N"/>
</dbReference>
<dbReference type="CDD" id="cd13184">
    <property type="entry name" value="FERM_C_4_1_family"/>
    <property type="match status" value="1"/>
</dbReference>
<keyword evidence="3" id="KW-0963">Cytoplasm</keyword>
<evidence type="ECO:0000313" key="15">
    <source>
        <dbReference type="RefSeq" id="XP_019519040.1"/>
    </source>
</evidence>
<keyword evidence="6" id="KW-0206">Cytoskeleton</keyword>
<comment type="function">
    <text evidence="10">Protein 4.1 is a major structural element of the erythrocyte membrane skeleton. It plays a key role in regulating membrane physical properties of mechanical stability and deformability by stabilizing spectrin-actin interaction. Recruits DLG1 to membranes. Required for dynein-dynactin complex and NUMA1 recruitment at the mitotic cell cortex during anaphase.</text>
</comment>
<dbReference type="FunFam" id="3.10.20.90:FF:000002">
    <property type="entry name" value="Erythrocyte protein band 4.1-like 3"/>
    <property type="match status" value="1"/>
</dbReference>
<dbReference type="InterPro" id="IPR011993">
    <property type="entry name" value="PH-like_dom_sf"/>
</dbReference>
<dbReference type="InterPro" id="IPR029071">
    <property type="entry name" value="Ubiquitin-like_domsf"/>
</dbReference>
<feature type="compositionally biased region" description="Basic and acidic residues" evidence="12">
    <location>
        <begin position="10"/>
        <end position="29"/>
    </location>
</feature>
<dbReference type="InterPro" id="IPR008379">
    <property type="entry name" value="Band_4.1_C"/>
</dbReference>
<dbReference type="PIRSF" id="PIRSF002304">
    <property type="entry name" value="Membrane_skeletal_4_1"/>
    <property type="match status" value="1"/>
</dbReference>
<dbReference type="GeneID" id="109393842"/>
<feature type="region of interest" description="Disordered" evidence="12">
    <location>
        <begin position="1"/>
        <end position="206"/>
    </location>
</feature>
<dbReference type="AlphaFoldDB" id="A0A8B7T3A9"/>
<comment type="subcellular location">
    <subcellularLocation>
        <location evidence="2">Cytoplasm</location>
        <location evidence="2">Cell cortex</location>
    </subcellularLocation>
    <subcellularLocation>
        <location evidence="1">Cytoplasm</location>
        <location evidence="1">Cytoskeleton</location>
    </subcellularLocation>
</comment>
<dbReference type="SMART" id="SM01195">
    <property type="entry name" value="FA"/>
    <property type="match status" value="1"/>
</dbReference>
<dbReference type="Pfam" id="PF00373">
    <property type="entry name" value="FERM_M"/>
    <property type="match status" value="1"/>
</dbReference>
<dbReference type="CDD" id="cd14473">
    <property type="entry name" value="FERM_B-lobe"/>
    <property type="match status" value="1"/>
</dbReference>
<dbReference type="GO" id="GO:0005856">
    <property type="term" value="C:cytoskeleton"/>
    <property type="evidence" value="ECO:0007669"/>
    <property type="project" value="UniProtKB-SubCell"/>
</dbReference>
<dbReference type="PROSITE" id="PS00661">
    <property type="entry name" value="FERM_2"/>
    <property type="match status" value="1"/>
</dbReference>
<evidence type="ECO:0000256" key="7">
    <source>
        <dbReference type="ARBA" id="ARBA00023658"/>
    </source>
</evidence>
<dbReference type="PROSITE" id="PS00660">
    <property type="entry name" value="FERM_1"/>
    <property type="match status" value="1"/>
</dbReference>
<dbReference type="InterPro" id="IPR014847">
    <property type="entry name" value="FA"/>
</dbReference>
<gene>
    <name evidence="15" type="primary">EPB41L2</name>
</gene>
<dbReference type="RefSeq" id="XP_019519040.1">
    <property type="nucleotide sequence ID" value="XM_019663495.1"/>
</dbReference>
<dbReference type="CDD" id="cd17202">
    <property type="entry name" value="FERM_F1_EPB41L2"/>
    <property type="match status" value="1"/>
</dbReference>
<feature type="region of interest" description="Disordered" evidence="12">
    <location>
        <begin position="515"/>
        <end position="540"/>
    </location>
</feature>
<dbReference type="SMART" id="SM00295">
    <property type="entry name" value="B41"/>
    <property type="match status" value="1"/>
</dbReference>
<dbReference type="Pfam" id="PF05902">
    <property type="entry name" value="4_1_CTD"/>
    <property type="match status" value="1"/>
</dbReference>
<dbReference type="Pfam" id="PF09379">
    <property type="entry name" value="FERM_N"/>
    <property type="match status" value="1"/>
</dbReference>
<dbReference type="InterPro" id="IPR019747">
    <property type="entry name" value="FERM_CS"/>
</dbReference>
<dbReference type="OrthoDB" id="6589456at2759"/>
<evidence type="ECO:0000256" key="4">
    <source>
        <dbReference type="ARBA" id="ARBA00022553"/>
    </source>
</evidence>
<dbReference type="Gene3D" id="1.20.80.10">
    <property type="match status" value="1"/>
</dbReference>
<dbReference type="Pfam" id="PF09380">
    <property type="entry name" value="FERM_C"/>
    <property type="match status" value="1"/>
</dbReference>
<evidence type="ECO:0000256" key="2">
    <source>
        <dbReference type="ARBA" id="ARBA00004544"/>
    </source>
</evidence>
<feature type="domain" description="FERM" evidence="13">
    <location>
        <begin position="211"/>
        <end position="492"/>
    </location>
</feature>
<accession>A0A8B7T3A9</accession>